<protein>
    <submittedName>
        <fullName evidence="1">Uncharacterized protein</fullName>
    </submittedName>
</protein>
<sequence length="698" mass="78726">MKVFNKMSGARESSAGDDFQLLWAARKALSLLDPATELMALNIEGPDKDETELLDPDGDKLLAVDLAEYFGGERFDTADNVVLSQLKYSTRNPGKEWTAARLCEGKDSTGRGSVIRRLADAFERYYGVYGPEAVIRKLKLKLVSNRPTSERLESALDAAQGLLYEHPSTFRTETVLEHLAEEERVEIERLYRASGLESDKFTDFLRVLDFSDCGEQSRFGQEIALVKELGRYGPGEVSAQYRALTDLIWDRMMPEAWKQKPLTKYDILPVFGCPTFERVYPAQPKFELPPYVLERKEASEFAHTVVGSAGKPICLHSSGGKGKTILVQMLEKKLPQHSVVIVFDCYGGGTYLNPADTRHTPNRAILQIANELAARTRGPLLLRFDLLPEDLLLELLKRVEIAVSLIQKLNPDALVVIVVDAADNSVYAASEKNEKSFIHDLLEQPLPRGSRLVVTCRTENKEILNLPEHESFELGGFDLSESAAHLRLYYPDATDEQVEEFHQLTNGIPRLQEYALSFRQQGLDAVLASLRPGWKTLEGFLDNCFDEAKKRSGTPEDINRICEALIALPRPIPLVYAAALAGVPPEALESFRVDIRCGVRIENETISFHDQDFEDYLRQRFSKVEDIAGRIADLLYQNRHRDRYAAYHLDTFLACTGRYQELRDLVIEEELDSTVTDPVEQQEIKLNRIRSALKIAAN</sequence>
<accession>K4LFN9</accession>
<dbReference type="Proteomes" id="UP000000467">
    <property type="component" value="Chromosome"/>
</dbReference>
<dbReference type="Gene3D" id="3.40.50.300">
    <property type="entry name" value="P-loop containing nucleotide triphosphate hydrolases"/>
    <property type="match status" value="1"/>
</dbReference>
<evidence type="ECO:0000313" key="1">
    <source>
        <dbReference type="EMBL" id="AFV11688.1"/>
    </source>
</evidence>
<organism evidence="1 2">
    <name type="scientific">Thermacetogenium phaeum (strain ATCC BAA-254 / DSM 26808 / PB)</name>
    <dbReference type="NCBI Taxonomy" id="1089553"/>
    <lineage>
        <taxon>Bacteria</taxon>
        <taxon>Bacillati</taxon>
        <taxon>Bacillota</taxon>
        <taxon>Clostridia</taxon>
        <taxon>Thermoanaerobacterales</taxon>
        <taxon>Thermoanaerobacteraceae</taxon>
        <taxon>Thermacetogenium</taxon>
    </lineage>
</organism>
<name>K4LFN9_THEPS</name>
<keyword evidence="2" id="KW-1185">Reference proteome</keyword>
<dbReference type="HOGENOM" id="CLU_394784_0_0_9"/>
<evidence type="ECO:0000313" key="2">
    <source>
        <dbReference type="Proteomes" id="UP000000467"/>
    </source>
</evidence>
<dbReference type="KEGG" id="tpz:Tph_c14790"/>
<proteinExistence type="predicted"/>
<dbReference type="InterPro" id="IPR027417">
    <property type="entry name" value="P-loop_NTPase"/>
</dbReference>
<dbReference type="AlphaFoldDB" id="K4LFN9"/>
<dbReference type="EMBL" id="CP003732">
    <property type="protein sequence ID" value="AFV11688.1"/>
    <property type="molecule type" value="Genomic_DNA"/>
</dbReference>
<gene>
    <name evidence="1" type="ordered locus">Tph_c14790</name>
</gene>
<dbReference type="SUPFAM" id="SSF52540">
    <property type="entry name" value="P-loop containing nucleoside triphosphate hydrolases"/>
    <property type="match status" value="1"/>
</dbReference>
<reference evidence="1 2" key="1">
    <citation type="journal article" date="2012" name="BMC Genomics">
        <title>Genome-guided analysis of physiological and morphological traits of the fermentative acetate oxidizer Thermacetogenium phaeum.</title>
        <authorList>
            <person name="Oehler D."/>
            <person name="Poehlein A."/>
            <person name="Leimbach A."/>
            <person name="Muller N."/>
            <person name="Daniel R."/>
            <person name="Gottschalk G."/>
            <person name="Schink B."/>
        </authorList>
    </citation>
    <scope>NUCLEOTIDE SEQUENCE [LARGE SCALE GENOMIC DNA]</scope>
    <source>
        <strain evidence="2">ATCC BAA-254 / DSM 26808 / PB</strain>
    </source>
</reference>
<dbReference type="eggNOG" id="COG1474">
    <property type="taxonomic scope" value="Bacteria"/>
</dbReference>
<dbReference type="STRING" id="1089553.Tph_c14790"/>